<name>A0A4Q8AD74_9MICC</name>
<evidence type="ECO:0000313" key="3">
    <source>
        <dbReference type="Proteomes" id="UP000292685"/>
    </source>
</evidence>
<dbReference type="Proteomes" id="UP000292685">
    <property type="component" value="Unassembled WGS sequence"/>
</dbReference>
<dbReference type="OrthoDB" id="3237344at2"/>
<protein>
    <submittedName>
        <fullName evidence="2">Uncharacterized protein DUF948</fullName>
    </submittedName>
</protein>
<comment type="caution">
    <text evidence="2">The sequence shown here is derived from an EMBL/GenBank/DDBJ whole genome shotgun (WGS) entry which is preliminary data.</text>
</comment>
<keyword evidence="1" id="KW-1133">Transmembrane helix</keyword>
<evidence type="ECO:0000256" key="1">
    <source>
        <dbReference type="SAM" id="Phobius"/>
    </source>
</evidence>
<sequence>MTWSDVAGLIAALAFVVLVGFLAVPIIKLGRSFDQLTGFIRDSRGTLDEITTTVASTNQQINKVDGITSNVADASANVSAITSLAAAVIGRPLIKVAAFSEGVRAAFNKPATRARRSR</sequence>
<evidence type="ECO:0000313" key="2">
    <source>
        <dbReference type="EMBL" id="RZU61479.1"/>
    </source>
</evidence>
<dbReference type="AlphaFoldDB" id="A0A4Q8AD74"/>
<feature type="transmembrane region" description="Helical" evidence="1">
    <location>
        <begin position="6"/>
        <end position="27"/>
    </location>
</feature>
<dbReference type="Pfam" id="PF06103">
    <property type="entry name" value="DUF948"/>
    <property type="match status" value="1"/>
</dbReference>
<dbReference type="RefSeq" id="WP_102158400.1">
    <property type="nucleotide sequence ID" value="NZ_PGGT01000022.1"/>
</dbReference>
<accession>A0A4Q8AD74</accession>
<proteinExistence type="predicted"/>
<reference evidence="2 3" key="1">
    <citation type="submission" date="2019-02" db="EMBL/GenBank/DDBJ databases">
        <title>Sequencing the genomes of 1000 actinobacteria strains.</title>
        <authorList>
            <person name="Klenk H.-P."/>
        </authorList>
    </citation>
    <scope>NUCLEOTIDE SEQUENCE [LARGE SCALE GENOMIC DNA]</scope>
    <source>
        <strain evidence="2 3">DSM 17364</strain>
    </source>
</reference>
<keyword evidence="1" id="KW-0472">Membrane</keyword>
<organism evidence="2 3">
    <name type="scientific">Zhihengliuella halotolerans</name>
    <dbReference type="NCBI Taxonomy" id="370736"/>
    <lineage>
        <taxon>Bacteria</taxon>
        <taxon>Bacillati</taxon>
        <taxon>Actinomycetota</taxon>
        <taxon>Actinomycetes</taxon>
        <taxon>Micrococcales</taxon>
        <taxon>Micrococcaceae</taxon>
        <taxon>Zhihengliuella</taxon>
    </lineage>
</organism>
<gene>
    <name evidence="2" type="ORF">EV380_1050</name>
</gene>
<keyword evidence="3" id="KW-1185">Reference proteome</keyword>
<keyword evidence="1" id="KW-0812">Transmembrane</keyword>
<dbReference type="EMBL" id="SHLA01000001">
    <property type="protein sequence ID" value="RZU61479.1"/>
    <property type="molecule type" value="Genomic_DNA"/>
</dbReference>
<dbReference type="InterPro" id="IPR009293">
    <property type="entry name" value="UPF0478"/>
</dbReference>